<proteinExistence type="predicted"/>
<reference evidence="2" key="1">
    <citation type="submission" date="2018-05" db="EMBL/GenBank/DDBJ databases">
        <authorList>
            <person name="Lanie J.A."/>
            <person name="Ng W.-L."/>
            <person name="Kazmierczak K.M."/>
            <person name="Andrzejewski T.M."/>
            <person name="Davidsen T.M."/>
            <person name="Wayne K.J."/>
            <person name="Tettelin H."/>
            <person name="Glass J.I."/>
            <person name="Rusch D."/>
            <person name="Podicherti R."/>
            <person name="Tsui H.-C.T."/>
            <person name="Winkler M.E."/>
        </authorList>
    </citation>
    <scope>NUCLEOTIDE SEQUENCE</scope>
</reference>
<dbReference type="AlphaFoldDB" id="A0A382KJV7"/>
<feature type="non-terminal residue" evidence="2">
    <location>
        <position position="37"/>
    </location>
</feature>
<feature type="region of interest" description="Disordered" evidence="1">
    <location>
        <begin position="1"/>
        <end position="37"/>
    </location>
</feature>
<feature type="compositionally biased region" description="Basic and acidic residues" evidence="1">
    <location>
        <begin position="15"/>
        <end position="25"/>
    </location>
</feature>
<accession>A0A382KJV7</accession>
<organism evidence="2">
    <name type="scientific">marine metagenome</name>
    <dbReference type="NCBI Taxonomy" id="408172"/>
    <lineage>
        <taxon>unclassified sequences</taxon>
        <taxon>metagenomes</taxon>
        <taxon>ecological metagenomes</taxon>
    </lineage>
</organism>
<gene>
    <name evidence="2" type="ORF">METZ01_LOCUS276557</name>
</gene>
<name>A0A382KJV7_9ZZZZ</name>
<feature type="compositionally biased region" description="Polar residues" evidence="1">
    <location>
        <begin position="26"/>
        <end position="37"/>
    </location>
</feature>
<dbReference type="EMBL" id="UINC01080611">
    <property type="protein sequence ID" value="SVC23703.1"/>
    <property type="molecule type" value="Genomic_DNA"/>
</dbReference>
<evidence type="ECO:0000256" key="1">
    <source>
        <dbReference type="SAM" id="MobiDB-lite"/>
    </source>
</evidence>
<evidence type="ECO:0000313" key="2">
    <source>
        <dbReference type="EMBL" id="SVC23703.1"/>
    </source>
</evidence>
<protein>
    <submittedName>
        <fullName evidence="2">Uncharacterized protein</fullName>
    </submittedName>
</protein>
<sequence>MLTTCGGESTVAAKETPKESPKESATESQLRTRCSIL</sequence>